<evidence type="ECO:0000256" key="1">
    <source>
        <dbReference type="ARBA" id="ARBA00003726"/>
    </source>
</evidence>
<evidence type="ECO:0000313" key="10">
    <source>
        <dbReference type="EMBL" id="AKN35708.1"/>
    </source>
</evidence>
<dbReference type="EMBL" id="KP795618">
    <property type="protein sequence ID" value="AKN38867.1"/>
    <property type="molecule type" value="Genomic_DNA"/>
</dbReference>
<dbReference type="EMBL" id="KP795447">
    <property type="protein sequence ID" value="AKN35708.1"/>
    <property type="molecule type" value="Genomic_DNA"/>
</dbReference>
<sequence length="358" mass="39473">MNTLKNVINIKSAMPLPNLENILDETIINTETKEFIFNQRQEIANILSGNDSRLLVIIGPCSVHEPNAVIEYATRLADAQKHYNGTLKLVMRTYFEKPRTRRGWKGFIVDPDLNGKFDLLKGITHSRKLMRSILKLGVPTANEFLDSNIALYIADLVCWGAIGARTTESQPHRQLASGLHCPIGFKNGTDGNIDISIDAIHAAQDCHTILTQTADNKTVAIQTKGNDHCHVILRGGATPNYSSQHIKQTSLQLKRSKLSPKIVVDCSHGNSGKLAKNQLMVVEDIARQLSSGEVNIAGVMCESYLLGGNQKLGNGSLNYGQSITDECLSWEDTLIFLDHLNAAMLKKVSTQPTLTEYI</sequence>
<keyword evidence="15" id="KW-1185">Reference proteome</keyword>
<evidence type="ECO:0000313" key="15">
    <source>
        <dbReference type="Proteomes" id="UP001569177"/>
    </source>
</evidence>
<dbReference type="PANTHER" id="PTHR21225:SF6">
    <property type="entry name" value="PHOSPHO-2-DEHYDRO-3-DEOXYHEPTONATE ALDOLASE, TRP-SENSITIVE"/>
    <property type="match status" value="1"/>
</dbReference>
<evidence type="ECO:0000313" key="13">
    <source>
        <dbReference type="EMBL" id="AKN40109.1"/>
    </source>
</evidence>
<feature type="domain" description="DAHP synthetase I/KDSA" evidence="9">
    <location>
        <begin position="41"/>
        <end position="334"/>
    </location>
</feature>
<dbReference type="EMBL" id="JBGOOJ010000024">
    <property type="protein sequence ID" value="MEZ8092052.1"/>
    <property type="molecule type" value="Genomic_DNA"/>
</dbReference>
<comment type="similarity">
    <text evidence="3 8">Belongs to the class-I DAHP synthase family.</text>
</comment>
<dbReference type="PANTHER" id="PTHR21225">
    <property type="entry name" value="PHOSPHO-2-DEHYDRO-3-DEOXYHEPTONATE ALDOLASE DAHP SYNTHETASE"/>
    <property type="match status" value="1"/>
</dbReference>
<dbReference type="NCBIfam" id="TIGR00034">
    <property type="entry name" value="aroFGH"/>
    <property type="match status" value="1"/>
</dbReference>
<evidence type="ECO:0000313" key="11">
    <source>
        <dbReference type="EMBL" id="AKN37373.1"/>
    </source>
</evidence>
<proteinExistence type="inferred from homology"/>
<dbReference type="GO" id="GO:0009073">
    <property type="term" value="P:aromatic amino acid family biosynthetic process"/>
    <property type="evidence" value="ECO:0007669"/>
    <property type="project" value="UniProtKB-KW"/>
</dbReference>
<dbReference type="InterPro" id="IPR006219">
    <property type="entry name" value="DAHP_synth_1"/>
</dbReference>
<dbReference type="RefSeq" id="WP_017055791.1">
    <property type="nucleotide sequence ID" value="NZ_JBGONX010000031.1"/>
</dbReference>
<dbReference type="PIRSF" id="PIRSF001361">
    <property type="entry name" value="DAHP_synthase"/>
    <property type="match status" value="1"/>
</dbReference>
<name>A0A0H3ZM84_9VIBR</name>
<dbReference type="Gene3D" id="3.20.20.70">
    <property type="entry name" value="Aldolase class I"/>
    <property type="match status" value="1"/>
</dbReference>
<gene>
    <name evidence="14" type="ORF">ACED24_18495</name>
</gene>
<dbReference type="InterPro" id="IPR006218">
    <property type="entry name" value="DAHP1/KDSA"/>
</dbReference>
<reference evidence="11" key="1">
    <citation type="journal article" date="2015" name="MBio">
        <title>Eco-Evolutionary Dynamics of Episomes among Ecologically Cohesive Bacterial Populations.</title>
        <authorList>
            <person name="Xue H."/>
            <person name="Cordero O.X."/>
            <person name="Camas F.M."/>
            <person name="Trimble W."/>
            <person name="Meyer F."/>
            <person name="Guglielmini J."/>
            <person name="Rocha E.P."/>
            <person name="Polz M.F."/>
        </authorList>
    </citation>
    <scope>NUCLEOTIDE SEQUENCE</scope>
    <source>
        <strain evidence="11">1S_120</strain>
        <strain evidence="10">1S_77</strain>
        <strain evidence="13">5S_149</strain>
        <strain evidence="12">5S_240</strain>
    </source>
</reference>
<evidence type="ECO:0000313" key="12">
    <source>
        <dbReference type="EMBL" id="AKN38867.1"/>
    </source>
</evidence>
<keyword evidence="5 8" id="KW-0808">Transferase</keyword>
<comment type="pathway">
    <text evidence="2 8">Metabolic intermediate biosynthesis; chorismate biosynthesis; chorismate from D-erythrose 4-phosphate and phosphoenolpyruvate: step 1/7.</text>
</comment>
<evidence type="ECO:0000256" key="3">
    <source>
        <dbReference type="ARBA" id="ARBA00007985"/>
    </source>
</evidence>
<evidence type="ECO:0000313" key="14">
    <source>
        <dbReference type="EMBL" id="MEZ8092052.1"/>
    </source>
</evidence>
<dbReference type="InterPro" id="IPR013785">
    <property type="entry name" value="Aldolase_TIM"/>
</dbReference>
<dbReference type="GO" id="GO:0009423">
    <property type="term" value="P:chorismate biosynthetic process"/>
    <property type="evidence" value="ECO:0007669"/>
    <property type="project" value="UniProtKB-UniPathway"/>
</dbReference>
<evidence type="ECO:0000256" key="7">
    <source>
        <dbReference type="ARBA" id="ARBA00047508"/>
    </source>
</evidence>
<accession>A0A0H3ZM84</accession>
<dbReference type="GO" id="GO:0008652">
    <property type="term" value="P:amino acid biosynthetic process"/>
    <property type="evidence" value="ECO:0007669"/>
    <property type="project" value="UniProtKB-KW"/>
</dbReference>
<keyword evidence="6 8" id="KW-0057">Aromatic amino acid biosynthesis</keyword>
<evidence type="ECO:0000259" key="9">
    <source>
        <dbReference type="Pfam" id="PF00793"/>
    </source>
</evidence>
<protein>
    <recommendedName>
        <fullName evidence="8">Phospho-2-dehydro-3-deoxyheptonate aldolase</fullName>
        <ecNumber evidence="8">2.5.1.54</ecNumber>
    </recommendedName>
</protein>
<keyword evidence="4 8" id="KW-0028">Amino-acid biosynthesis</keyword>
<reference evidence="14 15" key="2">
    <citation type="submission" date="2024-06" db="EMBL/GenBank/DDBJ databases">
        <authorList>
            <person name="Steensen K."/>
            <person name="Seneca J."/>
            <person name="Bartlau N."/>
            <person name="Yu A.X."/>
            <person name="Polz M.F."/>
        </authorList>
    </citation>
    <scope>NUCLEOTIDE SEQUENCE [LARGE SCALE GENOMIC DNA]</scope>
    <source>
        <strain evidence="14 15">5S240</strain>
    </source>
</reference>
<dbReference type="Proteomes" id="UP001569177">
    <property type="component" value="Unassembled WGS sequence"/>
</dbReference>
<dbReference type="GO" id="GO:0003849">
    <property type="term" value="F:3-deoxy-7-phosphoheptulonate synthase activity"/>
    <property type="evidence" value="ECO:0007669"/>
    <property type="project" value="UniProtKB-EC"/>
</dbReference>
<dbReference type="UniPathway" id="UPA00053">
    <property type="reaction ID" value="UER00084"/>
</dbReference>
<evidence type="ECO:0000256" key="8">
    <source>
        <dbReference type="PIRNR" id="PIRNR001361"/>
    </source>
</evidence>
<dbReference type="EMBL" id="KP795533">
    <property type="protein sequence ID" value="AKN37373.1"/>
    <property type="molecule type" value="Genomic_DNA"/>
</dbReference>
<comment type="function">
    <text evidence="1 8">Stereospecific condensation of phosphoenolpyruvate (PEP) and D-erythrose-4-phosphate (E4P) giving rise to 3-deoxy-D-arabino-heptulosonate-7-phosphate (DAHP).</text>
</comment>
<evidence type="ECO:0000256" key="6">
    <source>
        <dbReference type="ARBA" id="ARBA00023141"/>
    </source>
</evidence>
<evidence type="ECO:0000256" key="5">
    <source>
        <dbReference type="ARBA" id="ARBA00022679"/>
    </source>
</evidence>
<comment type="catalytic activity">
    <reaction evidence="7 8">
        <text>D-erythrose 4-phosphate + phosphoenolpyruvate + H2O = 7-phospho-2-dehydro-3-deoxy-D-arabino-heptonate + phosphate</text>
        <dbReference type="Rhea" id="RHEA:14717"/>
        <dbReference type="ChEBI" id="CHEBI:15377"/>
        <dbReference type="ChEBI" id="CHEBI:16897"/>
        <dbReference type="ChEBI" id="CHEBI:43474"/>
        <dbReference type="ChEBI" id="CHEBI:58394"/>
        <dbReference type="ChEBI" id="CHEBI:58702"/>
        <dbReference type="EC" id="2.5.1.54"/>
    </reaction>
</comment>
<dbReference type="EMBL" id="KP795680">
    <property type="protein sequence ID" value="AKN40109.1"/>
    <property type="molecule type" value="Genomic_DNA"/>
</dbReference>
<evidence type="ECO:0000256" key="2">
    <source>
        <dbReference type="ARBA" id="ARBA00004688"/>
    </source>
</evidence>
<dbReference type="GO" id="GO:0005737">
    <property type="term" value="C:cytoplasm"/>
    <property type="evidence" value="ECO:0007669"/>
    <property type="project" value="TreeGrafter"/>
</dbReference>
<dbReference type="AlphaFoldDB" id="A0A0H3ZM84"/>
<dbReference type="NCBIfam" id="NF009395">
    <property type="entry name" value="PRK12755.1"/>
    <property type="match status" value="1"/>
</dbReference>
<dbReference type="Pfam" id="PF00793">
    <property type="entry name" value="DAHP_synth_1"/>
    <property type="match status" value="1"/>
</dbReference>
<dbReference type="SUPFAM" id="SSF51569">
    <property type="entry name" value="Aldolase"/>
    <property type="match status" value="1"/>
</dbReference>
<evidence type="ECO:0000256" key="4">
    <source>
        <dbReference type="ARBA" id="ARBA00022605"/>
    </source>
</evidence>
<organism evidence="11">
    <name type="scientific">Vibrio kanaloae</name>
    <dbReference type="NCBI Taxonomy" id="170673"/>
    <lineage>
        <taxon>Bacteria</taxon>
        <taxon>Pseudomonadati</taxon>
        <taxon>Pseudomonadota</taxon>
        <taxon>Gammaproteobacteria</taxon>
        <taxon>Vibrionales</taxon>
        <taxon>Vibrionaceae</taxon>
        <taxon>Vibrio</taxon>
    </lineage>
</organism>
<dbReference type="EC" id="2.5.1.54" evidence="8"/>